<keyword evidence="3" id="KW-0963">Cytoplasm</keyword>
<dbReference type="OrthoDB" id="259708at2759"/>
<dbReference type="InterPro" id="IPR034254">
    <property type="entry name" value="DNAJC17_RRM"/>
</dbReference>
<dbReference type="Gene3D" id="3.30.70.330">
    <property type="match status" value="1"/>
</dbReference>
<evidence type="ECO:0000256" key="9">
    <source>
        <dbReference type="PROSITE-ProRule" id="PRU00176"/>
    </source>
</evidence>
<keyword evidence="10" id="KW-0175">Coiled coil</keyword>
<evidence type="ECO:0000256" key="8">
    <source>
        <dbReference type="ARBA" id="ARBA00074360"/>
    </source>
</evidence>
<dbReference type="InterPro" id="IPR012677">
    <property type="entry name" value="Nucleotide-bd_a/b_plait_sf"/>
</dbReference>
<dbReference type="InterPro" id="IPR036869">
    <property type="entry name" value="J_dom_sf"/>
</dbReference>
<gene>
    <name evidence="13" type="ORF">WN55_10361</name>
</gene>
<dbReference type="InterPro" id="IPR035979">
    <property type="entry name" value="RBD_domain_sf"/>
</dbReference>
<feature type="domain" description="RRM" evidence="12">
    <location>
        <begin position="186"/>
        <end position="234"/>
    </location>
</feature>
<keyword evidence="5" id="KW-0143">Chaperone</keyword>
<keyword evidence="4 9" id="KW-0694">RNA-binding</keyword>
<keyword evidence="6" id="KW-0539">Nucleus</keyword>
<reference evidence="13 14" key="1">
    <citation type="submission" date="2015-07" db="EMBL/GenBank/DDBJ databases">
        <title>The genome of Dufourea novaeangliae.</title>
        <authorList>
            <person name="Pan H."/>
            <person name="Kapheim K."/>
        </authorList>
    </citation>
    <scope>NUCLEOTIDE SEQUENCE [LARGE SCALE GENOMIC DNA]</scope>
    <source>
        <strain evidence="13">0120121106</strain>
        <tissue evidence="13">Whole body</tissue>
    </source>
</reference>
<dbReference type="Pfam" id="PF00226">
    <property type="entry name" value="DnaJ"/>
    <property type="match status" value="1"/>
</dbReference>
<dbReference type="AlphaFoldDB" id="A0A154P3K1"/>
<dbReference type="PROSITE" id="PS50102">
    <property type="entry name" value="RRM"/>
    <property type="match status" value="1"/>
</dbReference>
<dbReference type="EMBL" id="KQ434809">
    <property type="protein sequence ID" value="KZC06451.1"/>
    <property type="molecule type" value="Genomic_DNA"/>
</dbReference>
<dbReference type="InterPro" id="IPR001623">
    <property type="entry name" value="DnaJ_domain"/>
</dbReference>
<dbReference type="InterPro" id="IPR000504">
    <property type="entry name" value="RRM_dom"/>
</dbReference>
<evidence type="ECO:0000256" key="10">
    <source>
        <dbReference type="SAM" id="Coils"/>
    </source>
</evidence>
<dbReference type="PANTHER" id="PTHR44313">
    <property type="entry name" value="DNAJ HOMOLOG SUBFAMILY C MEMBER 17"/>
    <property type="match status" value="1"/>
</dbReference>
<evidence type="ECO:0000259" key="11">
    <source>
        <dbReference type="PROSITE" id="PS50076"/>
    </source>
</evidence>
<evidence type="ECO:0000256" key="1">
    <source>
        <dbReference type="ARBA" id="ARBA00004123"/>
    </source>
</evidence>
<evidence type="ECO:0000313" key="14">
    <source>
        <dbReference type="Proteomes" id="UP000076502"/>
    </source>
</evidence>
<dbReference type="SUPFAM" id="SSF46565">
    <property type="entry name" value="Chaperone J-domain"/>
    <property type="match status" value="1"/>
</dbReference>
<dbReference type="PRINTS" id="PR00625">
    <property type="entry name" value="JDOMAIN"/>
</dbReference>
<name>A0A154P3K1_DUFNO</name>
<evidence type="ECO:0000256" key="6">
    <source>
        <dbReference type="ARBA" id="ARBA00023242"/>
    </source>
</evidence>
<evidence type="ECO:0000313" key="13">
    <source>
        <dbReference type="EMBL" id="KZC06451.1"/>
    </source>
</evidence>
<dbReference type="STRING" id="178035.A0A154P3K1"/>
<dbReference type="FunFam" id="1.10.287.110:FF:000059">
    <property type="entry name" value="dnaJ homolog subfamily C member 17"/>
    <property type="match status" value="1"/>
</dbReference>
<keyword evidence="14" id="KW-1185">Reference proteome</keyword>
<organism evidence="13 14">
    <name type="scientific">Dufourea novaeangliae</name>
    <name type="common">Sweat bee</name>
    <dbReference type="NCBI Taxonomy" id="178035"/>
    <lineage>
        <taxon>Eukaryota</taxon>
        <taxon>Metazoa</taxon>
        <taxon>Ecdysozoa</taxon>
        <taxon>Arthropoda</taxon>
        <taxon>Hexapoda</taxon>
        <taxon>Insecta</taxon>
        <taxon>Pterygota</taxon>
        <taxon>Neoptera</taxon>
        <taxon>Endopterygota</taxon>
        <taxon>Hymenoptera</taxon>
        <taxon>Apocrita</taxon>
        <taxon>Aculeata</taxon>
        <taxon>Apoidea</taxon>
        <taxon>Anthophila</taxon>
        <taxon>Halictidae</taxon>
        <taxon>Rophitinae</taxon>
        <taxon>Dufourea</taxon>
    </lineage>
</organism>
<dbReference type="InterPro" id="IPR052094">
    <property type="entry name" value="Pre-mRNA-splicing_ERAD"/>
</dbReference>
<feature type="coiled-coil region" evidence="10">
    <location>
        <begin position="76"/>
        <end position="153"/>
    </location>
</feature>
<dbReference type="SUPFAM" id="SSF54928">
    <property type="entry name" value="RNA-binding domain, RBD"/>
    <property type="match status" value="1"/>
</dbReference>
<dbReference type="PROSITE" id="PS50076">
    <property type="entry name" value="DNAJ_2"/>
    <property type="match status" value="1"/>
</dbReference>
<evidence type="ECO:0000259" key="12">
    <source>
        <dbReference type="PROSITE" id="PS50102"/>
    </source>
</evidence>
<evidence type="ECO:0000256" key="4">
    <source>
        <dbReference type="ARBA" id="ARBA00022884"/>
    </source>
</evidence>
<evidence type="ECO:0000256" key="3">
    <source>
        <dbReference type="ARBA" id="ARBA00022490"/>
    </source>
</evidence>
<dbReference type="Proteomes" id="UP000076502">
    <property type="component" value="Unassembled WGS sequence"/>
</dbReference>
<dbReference type="CDD" id="cd12429">
    <property type="entry name" value="RRM_DNAJC17"/>
    <property type="match status" value="1"/>
</dbReference>
<proteinExistence type="predicted"/>
<dbReference type="GO" id="GO:0005681">
    <property type="term" value="C:spliceosomal complex"/>
    <property type="evidence" value="ECO:0007669"/>
    <property type="project" value="TreeGrafter"/>
</dbReference>
<accession>A0A154P3K1</accession>
<dbReference type="PANTHER" id="PTHR44313:SF1">
    <property type="entry name" value="DNAJ HOMOLOG SUBFAMILY C MEMBER 17"/>
    <property type="match status" value="1"/>
</dbReference>
<evidence type="ECO:0000256" key="2">
    <source>
        <dbReference type="ARBA" id="ARBA00004496"/>
    </source>
</evidence>
<dbReference type="GO" id="GO:0003723">
    <property type="term" value="F:RNA binding"/>
    <property type="evidence" value="ECO:0007669"/>
    <property type="project" value="UniProtKB-UniRule"/>
</dbReference>
<dbReference type="GO" id="GO:0000390">
    <property type="term" value="P:spliceosomal complex disassembly"/>
    <property type="evidence" value="ECO:0007669"/>
    <property type="project" value="TreeGrafter"/>
</dbReference>
<protein>
    <recommendedName>
        <fullName evidence="8">DnaJ homolog subfamily C member 17</fullName>
    </recommendedName>
</protein>
<dbReference type="GO" id="GO:0005737">
    <property type="term" value="C:cytoplasm"/>
    <property type="evidence" value="ECO:0007669"/>
    <property type="project" value="UniProtKB-SubCell"/>
</dbReference>
<dbReference type="Pfam" id="PF00076">
    <property type="entry name" value="RRM_1"/>
    <property type="match status" value="1"/>
</dbReference>
<dbReference type="CDD" id="cd06257">
    <property type="entry name" value="DnaJ"/>
    <property type="match status" value="1"/>
</dbReference>
<evidence type="ECO:0000256" key="5">
    <source>
        <dbReference type="ARBA" id="ARBA00023186"/>
    </source>
</evidence>
<sequence length="306" mass="35312">MDSWIDQDLYELIGVTNTATIQEIKRGYRKKALSCHPDKNPDNPKATELFHDLSRALEILTDVSARAAYDKVINAKSQAKIRAKEFDAKRRKLKEDLEAREDAYQRSLNKKSSTNSDKDKLQAEIERLQKEGSKQVEEEIARMKRKIKQESKGSCKATDTDSSSYKIKIKWKSNKNDIGDNVYDYDTLHRIFSKYGDIVTLIYSSTRKGRALVEYQDRDDAEMALNLEVGFTQNPLKLQKLWNTMKQSNFSEDESAHVLTLSINITFQINQSELSDAEFERIVLSNLRKAQEEKRHSEMLNSKEGT</sequence>
<comment type="function">
    <text evidence="7">May negatively affect PAX8-induced thyroglobulin/TG transcription.</text>
</comment>
<feature type="domain" description="J" evidence="11">
    <location>
        <begin position="8"/>
        <end position="73"/>
    </location>
</feature>
<dbReference type="Gene3D" id="1.10.287.110">
    <property type="entry name" value="DnaJ domain"/>
    <property type="match status" value="1"/>
</dbReference>
<evidence type="ECO:0000256" key="7">
    <source>
        <dbReference type="ARBA" id="ARBA00053783"/>
    </source>
</evidence>
<comment type="subcellular location">
    <subcellularLocation>
        <location evidence="2">Cytoplasm</location>
    </subcellularLocation>
    <subcellularLocation>
        <location evidence="1">Nucleus</location>
    </subcellularLocation>
</comment>
<dbReference type="SMART" id="SM00271">
    <property type="entry name" value="DnaJ"/>
    <property type="match status" value="1"/>
</dbReference>